<comment type="subcellular location">
    <subcellularLocation>
        <location evidence="6">Cell membrane</location>
        <topology evidence="6">Multi-pass membrane protein</topology>
    </subcellularLocation>
    <subcellularLocation>
        <location evidence="1">Membrane</location>
        <topology evidence="1">Multi-pass membrane protein</topology>
    </subcellularLocation>
</comment>
<comment type="caution">
    <text evidence="7">The sequence shown here is derived from an EMBL/GenBank/DDBJ whole genome shotgun (WGS) entry which is preliminary data.</text>
</comment>
<feature type="transmembrane region" description="Helical" evidence="6">
    <location>
        <begin position="77"/>
        <end position="97"/>
    </location>
</feature>
<evidence type="ECO:0000313" key="7">
    <source>
        <dbReference type="EMBL" id="GEN47030.1"/>
    </source>
</evidence>
<dbReference type="GO" id="GO:0005886">
    <property type="term" value="C:plasma membrane"/>
    <property type="evidence" value="ECO:0007669"/>
    <property type="project" value="UniProtKB-SubCell"/>
</dbReference>
<gene>
    <name evidence="7" type="primary">yunE</name>
    <name evidence="7" type="ORF">AHA02nite_28060</name>
</gene>
<keyword evidence="5 6" id="KW-0472">Membrane</keyword>
<feature type="transmembrane region" description="Helical" evidence="6">
    <location>
        <begin position="255"/>
        <end position="273"/>
    </location>
</feature>
<dbReference type="InterPro" id="IPR051598">
    <property type="entry name" value="TSUP/Inactive_protease-like"/>
</dbReference>
<dbReference type="PANTHER" id="PTHR43701">
    <property type="entry name" value="MEMBRANE TRANSPORTER PROTEIN MJ0441-RELATED"/>
    <property type="match status" value="1"/>
</dbReference>
<dbReference type="Proteomes" id="UP000321440">
    <property type="component" value="Unassembled WGS sequence"/>
</dbReference>
<feature type="transmembrane region" description="Helical" evidence="6">
    <location>
        <begin position="155"/>
        <end position="178"/>
    </location>
</feature>
<feature type="transmembrane region" description="Helical" evidence="6">
    <location>
        <begin position="7"/>
        <end position="35"/>
    </location>
</feature>
<organism evidence="7 8">
    <name type="scientific">Alkalibacillus haloalkaliphilus</name>
    <dbReference type="NCBI Taxonomy" id="94136"/>
    <lineage>
        <taxon>Bacteria</taxon>
        <taxon>Bacillati</taxon>
        <taxon>Bacillota</taxon>
        <taxon>Bacilli</taxon>
        <taxon>Bacillales</taxon>
        <taxon>Bacillaceae</taxon>
        <taxon>Alkalibacillus</taxon>
    </lineage>
</organism>
<keyword evidence="6" id="KW-1003">Cell membrane</keyword>
<proteinExistence type="inferred from homology"/>
<dbReference type="EMBL" id="BJYA01000023">
    <property type="protein sequence ID" value="GEN47030.1"/>
    <property type="molecule type" value="Genomic_DNA"/>
</dbReference>
<evidence type="ECO:0000256" key="4">
    <source>
        <dbReference type="ARBA" id="ARBA00022989"/>
    </source>
</evidence>
<feature type="transmembrane region" description="Helical" evidence="6">
    <location>
        <begin position="103"/>
        <end position="123"/>
    </location>
</feature>
<evidence type="ECO:0000256" key="3">
    <source>
        <dbReference type="ARBA" id="ARBA00022692"/>
    </source>
</evidence>
<feature type="transmembrane region" description="Helical" evidence="6">
    <location>
        <begin position="184"/>
        <end position="210"/>
    </location>
</feature>
<name>A0A511W7F0_9BACI</name>
<dbReference type="RefSeq" id="WP_146818358.1">
    <property type="nucleotide sequence ID" value="NZ_BJYA01000023.1"/>
</dbReference>
<evidence type="ECO:0000256" key="2">
    <source>
        <dbReference type="ARBA" id="ARBA00009142"/>
    </source>
</evidence>
<evidence type="ECO:0000256" key="5">
    <source>
        <dbReference type="ARBA" id="ARBA00023136"/>
    </source>
</evidence>
<dbReference type="AlphaFoldDB" id="A0A511W7F0"/>
<keyword evidence="3 6" id="KW-0812">Transmembrane</keyword>
<feature type="transmembrane region" description="Helical" evidence="6">
    <location>
        <begin position="50"/>
        <end position="70"/>
    </location>
</feature>
<evidence type="ECO:0000313" key="8">
    <source>
        <dbReference type="Proteomes" id="UP000321440"/>
    </source>
</evidence>
<dbReference type="InterPro" id="IPR002781">
    <property type="entry name" value="TM_pro_TauE-like"/>
</dbReference>
<dbReference type="Pfam" id="PF01925">
    <property type="entry name" value="TauE"/>
    <property type="match status" value="1"/>
</dbReference>
<keyword evidence="8" id="KW-1185">Reference proteome</keyword>
<accession>A0A511W7F0</accession>
<comment type="similarity">
    <text evidence="2 6">Belongs to the 4-toluene sulfonate uptake permease (TSUP) (TC 2.A.102) family.</text>
</comment>
<keyword evidence="4 6" id="KW-1133">Transmembrane helix</keyword>
<dbReference type="OrthoDB" id="9780109at2"/>
<sequence length="276" mass="30128">MVFIIMFIIGLLSAFVGSIAGLGGGVIFVPVLLFFAEFNESFSWVTPQNVVAMSLIVMIFTGLSSTLTFLKRKRVDVYSGTLFLIGSIPGALTGVYINQFVHIDAFQLYFGMLMLVVVSMFFVKKKLVKEPTLPNVNPGRFRVTRTFDLYGKSTTYSYSAILGIFIAYFVGMMSGLFGVGGGSLMVPAMILLFGFPAHIAAPTSMFMIFFSSVVSSSAHIAAGHVIWAFTFAAIPGAWIGGYLGAVVNQRLNSNVIEWILRIVMIIIGIRLIIQSF</sequence>
<evidence type="ECO:0000256" key="6">
    <source>
        <dbReference type="RuleBase" id="RU363041"/>
    </source>
</evidence>
<reference evidence="7 8" key="1">
    <citation type="submission" date="2019-07" db="EMBL/GenBank/DDBJ databases">
        <title>Whole genome shotgun sequence of Alkalibacillus haloalkaliphilus NBRC 103110.</title>
        <authorList>
            <person name="Hosoyama A."/>
            <person name="Uohara A."/>
            <person name="Ohji S."/>
            <person name="Ichikawa N."/>
        </authorList>
    </citation>
    <scope>NUCLEOTIDE SEQUENCE [LARGE SCALE GENOMIC DNA]</scope>
    <source>
        <strain evidence="7 8">NBRC 103110</strain>
    </source>
</reference>
<protein>
    <recommendedName>
        <fullName evidence="6">Probable membrane transporter protein</fullName>
    </recommendedName>
</protein>
<feature type="transmembrane region" description="Helical" evidence="6">
    <location>
        <begin position="222"/>
        <end position="243"/>
    </location>
</feature>
<evidence type="ECO:0000256" key="1">
    <source>
        <dbReference type="ARBA" id="ARBA00004141"/>
    </source>
</evidence>
<dbReference type="PANTHER" id="PTHR43701:SF2">
    <property type="entry name" value="MEMBRANE TRANSPORTER PROTEIN YJNA-RELATED"/>
    <property type="match status" value="1"/>
</dbReference>